<comment type="caution">
    <text evidence="4">The sequence shown here is derived from an EMBL/GenBank/DDBJ whole genome shotgun (WGS) entry which is preliminary data.</text>
</comment>
<dbReference type="InterPro" id="IPR015797">
    <property type="entry name" value="NUDIX_hydrolase-like_dom_sf"/>
</dbReference>
<evidence type="ECO:0000313" key="4">
    <source>
        <dbReference type="EMBL" id="KAG2200915.1"/>
    </source>
</evidence>
<evidence type="ECO:0000256" key="2">
    <source>
        <dbReference type="ARBA" id="ARBA00022801"/>
    </source>
</evidence>
<feature type="domain" description="Nudix hydrolase" evidence="3">
    <location>
        <begin position="29"/>
        <end position="157"/>
    </location>
</feature>
<dbReference type="GO" id="GO:1901911">
    <property type="term" value="P:adenosine 5'-(hexahydrogen pentaphosphate) catabolic process"/>
    <property type="evidence" value="ECO:0007669"/>
    <property type="project" value="TreeGrafter"/>
</dbReference>
<dbReference type="GO" id="GO:1901907">
    <property type="term" value="P:diadenosine pentaphosphate catabolic process"/>
    <property type="evidence" value="ECO:0007669"/>
    <property type="project" value="TreeGrafter"/>
</dbReference>
<dbReference type="GO" id="GO:0046872">
    <property type="term" value="F:metal ion binding"/>
    <property type="evidence" value="ECO:0007669"/>
    <property type="project" value="UniProtKB-KW"/>
</dbReference>
<evidence type="ECO:0000256" key="1">
    <source>
        <dbReference type="ARBA" id="ARBA00022723"/>
    </source>
</evidence>
<keyword evidence="5" id="KW-1185">Reference proteome</keyword>
<keyword evidence="1" id="KW-0479">Metal-binding</keyword>
<name>A0A8H7UYX3_9FUNG</name>
<dbReference type="PANTHER" id="PTHR12629">
    <property type="entry name" value="DIPHOSPHOINOSITOL POLYPHOSPHATE PHOSPHOHYDROLASE"/>
    <property type="match status" value="1"/>
</dbReference>
<dbReference type="Proteomes" id="UP000603453">
    <property type="component" value="Unassembled WGS sequence"/>
</dbReference>
<accession>A0A8H7UYX3</accession>
<sequence>MADDTAPKSIPPADAKAAVVEAEKKSKKPIRQAVGAIVVDTTTNKVLMLSSRKQEGAHRLPRGNCDENETPEQAVVRVLHDEAGVEVKEVTARVGTYTEANKKGKIVGHHWIFEVKDPVLLDTWPALDRKRVWFTIEEAIAASADRHISRLALHNCSLNH</sequence>
<dbReference type="PROSITE" id="PS51462">
    <property type="entry name" value="NUDIX"/>
    <property type="match status" value="1"/>
</dbReference>
<dbReference type="AlphaFoldDB" id="A0A8H7UYX3"/>
<dbReference type="GO" id="GO:0005737">
    <property type="term" value="C:cytoplasm"/>
    <property type="evidence" value="ECO:0007669"/>
    <property type="project" value="TreeGrafter"/>
</dbReference>
<dbReference type="EMBL" id="JAEPRD010000077">
    <property type="protein sequence ID" value="KAG2200915.1"/>
    <property type="molecule type" value="Genomic_DNA"/>
</dbReference>
<gene>
    <name evidence="4" type="ORF">INT47_003150</name>
</gene>
<dbReference type="SUPFAM" id="SSF55811">
    <property type="entry name" value="Nudix"/>
    <property type="match status" value="1"/>
</dbReference>
<organism evidence="4 5">
    <name type="scientific">Mucor saturninus</name>
    <dbReference type="NCBI Taxonomy" id="64648"/>
    <lineage>
        <taxon>Eukaryota</taxon>
        <taxon>Fungi</taxon>
        <taxon>Fungi incertae sedis</taxon>
        <taxon>Mucoromycota</taxon>
        <taxon>Mucoromycotina</taxon>
        <taxon>Mucoromycetes</taxon>
        <taxon>Mucorales</taxon>
        <taxon>Mucorineae</taxon>
        <taxon>Mucoraceae</taxon>
        <taxon>Mucor</taxon>
    </lineage>
</organism>
<evidence type="ECO:0000313" key="5">
    <source>
        <dbReference type="Proteomes" id="UP000603453"/>
    </source>
</evidence>
<dbReference type="GO" id="GO:1901909">
    <property type="term" value="P:diadenosine hexaphosphate catabolic process"/>
    <property type="evidence" value="ECO:0007669"/>
    <property type="project" value="TreeGrafter"/>
</dbReference>
<dbReference type="GO" id="GO:0000298">
    <property type="term" value="F:endopolyphosphatase activity"/>
    <property type="evidence" value="ECO:0007669"/>
    <property type="project" value="TreeGrafter"/>
</dbReference>
<proteinExistence type="predicted"/>
<reference evidence="4" key="1">
    <citation type="submission" date="2020-12" db="EMBL/GenBank/DDBJ databases">
        <title>Metabolic potential, ecology and presence of endohyphal bacteria is reflected in genomic diversity of Mucoromycotina.</title>
        <authorList>
            <person name="Muszewska A."/>
            <person name="Okrasinska A."/>
            <person name="Steczkiewicz K."/>
            <person name="Drgas O."/>
            <person name="Orlowska M."/>
            <person name="Perlinska-Lenart U."/>
            <person name="Aleksandrzak-Piekarczyk T."/>
            <person name="Szatraj K."/>
            <person name="Zielenkiewicz U."/>
            <person name="Pilsyk S."/>
            <person name="Malc E."/>
            <person name="Mieczkowski P."/>
            <person name="Kruszewska J.S."/>
            <person name="Biernat P."/>
            <person name="Pawlowska J."/>
        </authorList>
    </citation>
    <scope>NUCLEOTIDE SEQUENCE</scope>
    <source>
        <strain evidence="4">WA0000017839</strain>
    </source>
</reference>
<dbReference type="Gene3D" id="3.90.79.10">
    <property type="entry name" value="Nucleoside Triphosphate Pyrophosphohydrolase"/>
    <property type="match status" value="1"/>
</dbReference>
<dbReference type="InterPro" id="IPR000086">
    <property type="entry name" value="NUDIX_hydrolase_dom"/>
</dbReference>
<dbReference type="GO" id="GO:0034431">
    <property type="term" value="F:bis(5'-adenosyl)-hexaphosphatase activity"/>
    <property type="evidence" value="ECO:0007669"/>
    <property type="project" value="TreeGrafter"/>
</dbReference>
<dbReference type="GO" id="GO:0008486">
    <property type="term" value="F:diphosphoinositol-polyphosphate diphosphatase activity"/>
    <property type="evidence" value="ECO:0007669"/>
    <property type="project" value="TreeGrafter"/>
</dbReference>
<dbReference type="GO" id="GO:0034432">
    <property type="term" value="F:bis(5'-adenosyl)-pentaphosphatase activity"/>
    <property type="evidence" value="ECO:0007669"/>
    <property type="project" value="TreeGrafter"/>
</dbReference>
<dbReference type="Pfam" id="PF00293">
    <property type="entry name" value="NUDIX"/>
    <property type="match status" value="1"/>
</dbReference>
<dbReference type="OrthoDB" id="2011998at2759"/>
<dbReference type="GO" id="GO:0071543">
    <property type="term" value="P:diphosphoinositol polyphosphate metabolic process"/>
    <property type="evidence" value="ECO:0007669"/>
    <property type="project" value="TreeGrafter"/>
</dbReference>
<protein>
    <recommendedName>
        <fullName evidence="3">Nudix hydrolase domain-containing protein</fullName>
    </recommendedName>
</protein>
<dbReference type="PANTHER" id="PTHR12629:SF0">
    <property type="entry name" value="DIPHOSPHOINOSITOL-POLYPHOSPHATE DIPHOSPHATASE"/>
    <property type="match status" value="1"/>
</dbReference>
<keyword evidence="2" id="KW-0378">Hydrolase</keyword>
<dbReference type="GO" id="GO:0005634">
    <property type="term" value="C:nucleus"/>
    <property type="evidence" value="ECO:0007669"/>
    <property type="project" value="TreeGrafter"/>
</dbReference>
<evidence type="ECO:0000259" key="3">
    <source>
        <dbReference type="PROSITE" id="PS51462"/>
    </source>
</evidence>